<sequence length="253" mass="26531">MAGGRWLVEPRRLMRAGLGLIVLGHGGLALGAIVHGSVLRHVAGTSRAVTPAYAVANVVSVVSGLLPRSHLFSCRLQHWALLSVSLLNCLLSTACSVGLALAIALTVNSRGTHLITGCNSSALPADARAAIATNDCPFNTTRIYDTALALWFPSMVLAATEAVLSGRCCLVALIFRGIGPCARSYTKEQVCTIHPDGSPSSAPSLLPFCCIMKVLGSIGPVFHTSRQSAMGGRECHVRTSPSQPWRQTGTFSS</sequence>
<dbReference type="PANTHER" id="PTHR31258">
    <property type="entry name" value="KERATINOCYTE-ASSOCIATED PROTEIN 3"/>
    <property type="match status" value="1"/>
</dbReference>
<feature type="region of interest" description="Disordered" evidence="6">
    <location>
        <begin position="233"/>
        <end position="253"/>
    </location>
</feature>
<dbReference type="Pfam" id="PF12304">
    <property type="entry name" value="BCLP"/>
    <property type="match status" value="1"/>
</dbReference>
<comment type="subcellular location">
    <subcellularLocation>
        <location evidence="1">Membrane</location>
        <topology evidence="1">Multi-pass membrane protein</topology>
    </subcellularLocation>
</comment>
<evidence type="ECO:0000313" key="9">
    <source>
        <dbReference type="Proteomes" id="UP000694522"/>
    </source>
</evidence>
<dbReference type="Proteomes" id="UP000694522">
    <property type="component" value="Unplaced"/>
</dbReference>
<evidence type="ECO:0000256" key="5">
    <source>
        <dbReference type="ARBA" id="ARBA00023136"/>
    </source>
</evidence>
<keyword evidence="5 7" id="KW-0472">Membrane</keyword>
<accession>A0A8B9ISQ0</accession>
<keyword evidence="3 7" id="KW-0812">Transmembrane</keyword>
<reference evidence="8" key="1">
    <citation type="submission" date="2025-08" db="UniProtKB">
        <authorList>
            <consortium name="Ensembl"/>
        </authorList>
    </citation>
    <scope>IDENTIFICATION</scope>
</reference>
<feature type="transmembrane region" description="Helical" evidence="7">
    <location>
        <begin position="48"/>
        <end position="67"/>
    </location>
</feature>
<dbReference type="Ensembl" id="ENSACOT00000002722.1">
    <property type="protein sequence ID" value="ENSACOP00000002636.1"/>
    <property type="gene ID" value="ENSACOG00000001846.1"/>
</dbReference>
<keyword evidence="9" id="KW-1185">Reference proteome</keyword>
<reference evidence="8" key="2">
    <citation type="submission" date="2025-09" db="UniProtKB">
        <authorList>
            <consortium name="Ensembl"/>
        </authorList>
    </citation>
    <scope>IDENTIFICATION</scope>
</reference>
<evidence type="ECO:0000256" key="3">
    <source>
        <dbReference type="ARBA" id="ARBA00022692"/>
    </source>
</evidence>
<dbReference type="AlphaFoldDB" id="A0A8B9ISQ0"/>
<feature type="transmembrane region" description="Helical" evidence="7">
    <location>
        <begin position="79"/>
        <end position="105"/>
    </location>
</feature>
<evidence type="ECO:0000256" key="1">
    <source>
        <dbReference type="ARBA" id="ARBA00004141"/>
    </source>
</evidence>
<evidence type="ECO:0000256" key="7">
    <source>
        <dbReference type="SAM" id="Phobius"/>
    </source>
</evidence>
<name>A0A8B9ISQ0_9PSIT</name>
<evidence type="ECO:0000256" key="2">
    <source>
        <dbReference type="ARBA" id="ARBA00011030"/>
    </source>
</evidence>
<feature type="compositionally biased region" description="Polar residues" evidence="6">
    <location>
        <begin position="239"/>
        <end position="253"/>
    </location>
</feature>
<protein>
    <submittedName>
        <fullName evidence="8">Keratinocyte associated protein 3</fullName>
    </submittedName>
</protein>
<proteinExistence type="inferred from homology"/>
<evidence type="ECO:0000313" key="8">
    <source>
        <dbReference type="Ensembl" id="ENSACOP00000002636.1"/>
    </source>
</evidence>
<keyword evidence="4 7" id="KW-1133">Transmembrane helix</keyword>
<evidence type="ECO:0000256" key="6">
    <source>
        <dbReference type="SAM" id="MobiDB-lite"/>
    </source>
</evidence>
<evidence type="ECO:0000256" key="4">
    <source>
        <dbReference type="ARBA" id="ARBA00022989"/>
    </source>
</evidence>
<feature type="transmembrane region" description="Helical" evidence="7">
    <location>
        <begin position="12"/>
        <end position="36"/>
    </location>
</feature>
<dbReference type="GO" id="GO:0016020">
    <property type="term" value="C:membrane"/>
    <property type="evidence" value="ECO:0007669"/>
    <property type="project" value="UniProtKB-SubCell"/>
</dbReference>
<dbReference type="PANTHER" id="PTHR31258:SF1">
    <property type="entry name" value="KERATINOCYTE-ASSOCIATED PROTEIN 3"/>
    <property type="match status" value="1"/>
</dbReference>
<dbReference type="InterPro" id="IPR020977">
    <property type="entry name" value="Beta-casein-like"/>
</dbReference>
<organism evidence="8 9">
    <name type="scientific">Amazona collaria</name>
    <name type="common">yellow-billed parrot</name>
    <dbReference type="NCBI Taxonomy" id="241587"/>
    <lineage>
        <taxon>Eukaryota</taxon>
        <taxon>Metazoa</taxon>
        <taxon>Chordata</taxon>
        <taxon>Craniata</taxon>
        <taxon>Vertebrata</taxon>
        <taxon>Euteleostomi</taxon>
        <taxon>Archelosauria</taxon>
        <taxon>Archosauria</taxon>
        <taxon>Dinosauria</taxon>
        <taxon>Saurischia</taxon>
        <taxon>Theropoda</taxon>
        <taxon>Coelurosauria</taxon>
        <taxon>Aves</taxon>
        <taxon>Neognathae</taxon>
        <taxon>Neoaves</taxon>
        <taxon>Telluraves</taxon>
        <taxon>Australaves</taxon>
        <taxon>Psittaciformes</taxon>
        <taxon>Psittacidae</taxon>
        <taxon>Amazona</taxon>
    </lineage>
</organism>
<comment type="similarity">
    <text evidence="2">Belongs to the TMEM54 family.</text>
</comment>